<name>A0A672NWT8_SINGR</name>
<dbReference type="EC" id="3.1.3.48" evidence="2"/>
<dbReference type="Proteomes" id="UP000472262">
    <property type="component" value="Unassembled WGS sequence"/>
</dbReference>
<evidence type="ECO:0000256" key="4">
    <source>
        <dbReference type="ARBA" id="ARBA00022912"/>
    </source>
</evidence>
<comment type="similarity">
    <text evidence="1">Belongs to the protein-tyrosine phosphatase family. Non-receptor class dual specificity subfamily.</text>
</comment>
<evidence type="ECO:0000313" key="5">
    <source>
        <dbReference type="Ensembl" id="ENSSGRP00000055771.1"/>
    </source>
</evidence>
<accession>A0A672NWT8</accession>
<evidence type="ECO:0000256" key="1">
    <source>
        <dbReference type="ARBA" id="ARBA00008601"/>
    </source>
</evidence>
<dbReference type="Ensembl" id="ENSSGRT00000059554.1">
    <property type="protein sequence ID" value="ENSSGRP00000055771.1"/>
    <property type="gene ID" value="ENSSGRG00000029251.1"/>
</dbReference>
<dbReference type="GO" id="GO:0005634">
    <property type="term" value="C:nucleus"/>
    <property type="evidence" value="ECO:0007669"/>
    <property type="project" value="TreeGrafter"/>
</dbReference>
<keyword evidence="6" id="KW-1185">Reference proteome</keyword>
<sequence>ADPHQPMGIRHLSKHSYIRSLSMILSMISSFRFAQYHVGQSRSAAVVTAYLMKTQHLNLQDHSTHFLRMNEEFMDQLAIYELMDCKVDTINPLYKQFRLKKITEKYPELQNMPKDVFAVDPAQTQNAETHTFPSLQHSQSLYFIEPVQWMEPDLLGVMDGQLLCPKCSSKLGSFNWYGEQCSCGRWVTPAFQMHKNRVDEIKHISISALK</sequence>
<reference evidence="5" key="2">
    <citation type="submission" date="2025-09" db="UniProtKB">
        <authorList>
            <consortium name="Ensembl"/>
        </authorList>
    </citation>
    <scope>IDENTIFICATION</scope>
</reference>
<organism evidence="5 6">
    <name type="scientific">Sinocyclocheilus grahami</name>
    <name type="common">Dianchi golden-line fish</name>
    <name type="synonym">Barbus grahami</name>
    <dbReference type="NCBI Taxonomy" id="75366"/>
    <lineage>
        <taxon>Eukaryota</taxon>
        <taxon>Metazoa</taxon>
        <taxon>Chordata</taxon>
        <taxon>Craniata</taxon>
        <taxon>Vertebrata</taxon>
        <taxon>Euteleostomi</taxon>
        <taxon>Actinopterygii</taxon>
        <taxon>Neopterygii</taxon>
        <taxon>Teleostei</taxon>
        <taxon>Ostariophysi</taxon>
        <taxon>Cypriniformes</taxon>
        <taxon>Cyprinidae</taxon>
        <taxon>Cyprininae</taxon>
        <taxon>Sinocyclocheilus</taxon>
    </lineage>
</organism>
<evidence type="ECO:0000256" key="3">
    <source>
        <dbReference type="ARBA" id="ARBA00022801"/>
    </source>
</evidence>
<keyword evidence="3" id="KW-0378">Hydrolase</keyword>
<evidence type="ECO:0000313" key="6">
    <source>
        <dbReference type="Proteomes" id="UP000472262"/>
    </source>
</evidence>
<dbReference type="AlphaFoldDB" id="A0A672NWT8"/>
<reference evidence="5" key="1">
    <citation type="submission" date="2025-08" db="UniProtKB">
        <authorList>
            <consortium name="Ensembl"/>
        </authorList>
    </citation>
    <scope>IDENTIFICATION</scope>
</reference>
<dbReference type="InterPro" id="IPR029021">
    <property type="entry name" value="Prot-tyrosine_phosphatase-like"/>
</dbReference>
<proteinExistence type="inferred from homology"/>
<dbReference type="PANTHER" id="PTHR45848:SF4">
    <property type="entry name" value="DUAL SPECIFICITY PROTEIN PHOSPHATASE 12"/>
    <property type="match status" value="1"/>
</dbReference>
<dbReference type="PANTHER" id="PTHR45848">
    <property type="entry name" value="DUAL SPECIFICITY PROTEIN PHOSPHATASE 12 FAMILY MEMBER"/>
    <property type="match status" value="1"/>
</dbReference>
<keyword evidence="4" id="KW-0904">Protein phosphatase</keyword>
<dbReference type="Gene3D" id="3.90.190.10">
    <property type="entry name" value="Protein tyrosine phosphatase superfamily"/>
    <property type="match status" value="1"/>
</dbReference>
<dbReference type="GO" id="GO:0004725">
    <property type="term" value="F:protein tyrosine phosphatase activity"/>
    <property type="evidence" value="ECO:0007669"/>
    <property type="project" value="UniProtKB-EC"/>
</dbReference>
<dbReference type="GO" id="GO:0008138">
    <property type="term" value="F:protein tyrosine/serine/threonine phosphatase activity"/>
    <property type="evidence" value="ECO:0007669"/>
    <property type="project" value="TreeGrafter"/>
</dbReference>
<dbReference type="InParanoid" id="A0A672NWT8"/>
<evidence type="ECO:0000256" key="2">
    <source>
        <dbReference type="ARBA" id="ARBA00013064"/>
    </source>
</evidence>
<dbReference type="SUPFAM" id="SSF52799">
    <property type="entry name" value="(Phosphotyrosine protein) phosphatases II"/>
    <property type="match status" value="1"/>
</dbReference>
<protein>
    <recommendedName>
        <fullName evidence="2">protein-tyrosine-phosphatase</fullName>
        <ecNumber evidence="2">3.1.3.48</ecNumber>
    </recommendedName>
</protein>